<evidence type="ECO:0000256" key="4">
    <source>
        <dbReference type="ARBA" id="ARBA00022801"/>
    </source>
</evidence>
<dbReference type="GO" id="GO:0003677">
    <property type="term" value="F:DNA binding"/>
    <property type="evidence" value="ECO:0007669"/>
    <property type="project" value="UniProtKB-KW"/>
</dbReference>
<keyword evidence="2" id="KW-0547">Nucleotide-binding</keyword>
<protein>
    <submittedName>
        <fullName evidence="12">DNA helicase/exodeoxyribonuclease V alpha subunit</fullName>
    </submittedName>
</protein>
<accession>A0A3N1VL86</accession>
<evidence type="ECO:0000256" key="8">
    <source>
        <dbReference type="ARBA" id="ARBA00023125"/>
    </source>
</evidence>
<keyword evidence="8" id="KW-0238">DNA-binding</keyword>
<evidence type="ECO:0000256" key="1">
    <source>
        <dbReference type="ARBA" id="ARBA00022722"/>
    </source>
</evidence>
<dbReference type="GO" id="GO:0005524">
    <property type="term" value="F:ATP binding"/>
    <property type="evidence" value="ECO:0007669"/>
    <property type="project" value="UniProtKB-KW"/>
</dbReference>
<evidence type="ECO:0000256" key="5">
    <source>
        <dbReference type="ARBA" id="ARBA00022806"/>
    </source>
</evidence>
<keyword evidence="7" id="KW-0067">ATP-binding</keyword>
<keyword evidence="6" id="KW-0269">Exonuclease</keyword>
<evidence type="ECO:0000256" key="3">
    <source>
        <dbReference type="ARBA" id="ARBA00022763"/>
    </source>
</evidence>
<dbReference type="InterPro" id="IPR050534">
    <property type="entry name" value="Coronavir_polyprotein_1ab"/>
</dbReference>
<sequence>MENGLEALDQLGTLRSIDRCFAQWVAARDSDGLQSAVGLAAALASLRLSHGDVCVDLQDWAGKPLFYEARTSQAHFVGLPLDNWLDALAQSQAVYHVNANSTPATSIDQRPLEKAAVSQAAMRPDGHEAFVPTRPLVLDGTRLYLARYWFYECDLARRLRKVAEGWIDLAPQAVRAAIEAVFSPVSQDDAIDWQRVATAVAAMKRLCIISGGPGTGKTHTVACILAVLHQLHGQRPPRIALAAPTGKAAARITESLRQSPASFAHRIPWKENFPKEAMTLHRLLGVRQGRAVPRHSPENPLHLDVLIVDEASMIDLPLMAHTAAALPPHARLILLGDKDQLASVEAGHVFSDLCGRLSQGLVHQKNQGLIRSREWMEKLQAVTGMTFPESSFCGVKARSPLSECTVFLEKNYRFPPHSPLGRLAASIRAGAFDAEVFKGKPFSPPKVLPRAEHAEVRWRWAQEHELFQALSPVVNGRFQKVACAESLQEAFGELDSFRILCAVREGPYGVMAINDLVETALARCQRIPAGARAYKGRPVLILENDYRVGLFNGDVGLLWPDPEDNRLKAWFRKMDGTLHKVPLSRLPAHETAYAMTVHKSQGSEFSHVLVILPDRHVSVLTRELLYTAVTRARDGVEIWAHEDILKNTLQRVTQRRSGLGFRLWGGP</sequence>
<dbReference type="Pfam" id="PF13538">
    <property type="entry name" value="UvrD_C_2"/>
    <property type="match status" value="1"/>
</dbReference>
<evidence type="ECO:0000256" key="10">
    <source>
        <dbReference type="ARBA" id="ARBA00023235"/>
    </source>
</evidence>
<dbReference type="GO" id="GO:0006302">
    <property type="term" value="P:double-strand break repair"/>
    <property type="evidence" value="ECO:0007669"/>
    <property type="project" value="InterPro"/>
</dbReference>
<keyword evidence="5 12" id="KW-0347">Helicase</keyword>
<dbReference type="SMART" id="SM00382">
    <property type="entry name" value="AAA"/>
    <property type="match status" value="1"/>
</dbReference>
<dbReference type="Pfam" id="PF21185">
    <property type="entry name" value="RecD_N"/>
    <property type="match status" value="1"/>
</dbReference>
<dbReference type="Gene3D" id="3.40.50.300">
    <property type="entry name" value="P-loop containing nucleotide triphosphate hydrolases"/>
    <property type="match status" value="3"/>
</dbReference>
<keyword evidence="9" id="KW-0234">DNA repair</keyword>
<dbReference type="AlphaFoldDB" id="A0A3N1VL86"/>
<dbReference type="PANTHER" id="PTHR43788:SF6">
    <property type="entry name" value="DNA HELICASE B"/>
    <property type="match status" value="1"/>
</dbReference>
<evidence type="ECO:0000256" key="6">
    <source>
        <dbReference type="ARBA" id="ARBA00022839"/>
    </source>
</evidence>
<keyword evidence="10" id="KW-0413">Isomerase</keyword>
<dbReference type="Gene3D" id="2.30.30.940">
    <property type="match status" value="1"/>
</dbReference>
<evidence type="ECO:0000313" key="12">
    <source>
        <dbReference type="EMBL" id="ROR01778.1"/>
    </source>
</evidence>
<keyword evidence="13" id="KW-1185">Reference proteome</keyword>
<dbReference type="PANTHER" id="PTHR43788">
    <property type="entry name" value="DNA2/NAM7 HELICASE FAMILY MEMBER"/>
    <property type="match status" value="1"/>
</dbReference>
<dbReference type="RefSeq" id="WP_170161592.1">
    <property type="nucleotide sequence ID" value="NZ_RJVA01000010.1"/>
</dbReference>
<proteinExistence type="inferred from homology"/>
<dbReference type="GO" id="GO:0008854">
    <property type="term" value="F:exodeoxyribonuclease V activity"/>
    <property type="evidence" value="ECO:0007669"/>
    <property type="project" value="InterPro"/>
</dbReference>
<dbReference type="HAMAP" id="MF_01487">
    <property type="entry name" value="RecD"/>
    <property type="match status" value="1"/>
</dbReference>
<evidence type="ECO:0000256" key="9">
    <source>
        <dbReference type="ARBA" id="ARBA00023204"/>
    </source>
</evidence>
<dbReference type="Gene3D" id="1.10.10.1020">
    <property type="entry name" value="RecBCD complex, subunit RecD, N-terminal domain"/>
    <property type="match status" value="1"/>
</dbReference>
<name>A0A3N1VL86_9BACT</name>
<dbReference type="InterPro" id="IPR041851">
    <property type="entry name" value="RecD_N_sf"/>
</dbReference>
<evidence type="ECO:0000259" key="11">
    <source>
        <dbReference type="SMART" id="SM00382"/>
    </source>
</evidence>
<dbReference type="EMBL" id="RJVA01000010">
    <property type="protein sequence ID" value="ROR01778.1"/>
    <property type="molecule type" value="Genomic_DNA"/>
</dbReference>
<dbReference type="InterPro" id="IPR049550">
    <property type="entry name" value="RecD_N"/>
</dbReference>
<dbReference type="GO" id="GO:0017116">
    <property type="term" value="F:single-stranded DNA helicase activity"/>
    <property type="evidence" value="ECO:0007669"/>
    <property type="project" value="TreeGrafter"/>
</dbReference>
<reference evidence="12 13" key="1">
    <citation type="submission" date="2018-11" db="EMBL/GenBank/DDBJ databases">
        <title>Genomic Encyclopedia of Type Strains, Phase IV (KMG-IV): sequencing the most valuable type-strain genomes for metagenomic binning, comparative biology and taxonomic classification.</title>
        <authorList>
            <person name="Goeker M."/>
        </authorList>
    </citation>
    <scope>NUCLEOTIDE SEQUENCE [LARGE SCALE GENOMIC DNA]</scope>
    <source>
        <strain evidence="12 13">DSM 22027</strain>
    </source>
</reference>
<dbReference type="CDD" id="cd18809">
    <property type="entry name" value="SF1_C_RecD"/>
    <property type="match status" value="1"/>
</dbReference>
<evidence type="ECO:0000256" key="7">
    <source>
        <dbReference type="ARBA" id="ARBA00022840"/>
    </source>
</evidence>
<keyword evidence="4" id="KW-0378">Hydrolase</keyword>
<comment type="caution">
    <text evidence="12">The sequence shown here is derived from an EMBL/GenBank/DDBJ whole genome shotgun (WGS) entry which is preliminary data.</text>
</comment>
<organism evidence="12 13">
    <name type="scientific">Desulfosoma caldarium</name>
    <dbReference type="NCBI Taxonomy" id="610254"/>
    <lineage>
        <taxon>Bacteria</taxon>
        <taxon>Pseudomonadati</taxon>
        <taxon>Thermodesulfobacteriota</taxon>
        <taxon>Syntrophobacteria</taxon>
        <taxon>Syntrophobacterales</taxon>
        <taxon>Syntrophobacteraceae</taxon>
        <taxon>Desulfosoma</taxon>
    </lineage>
</organism>
<evidence type="ECO:0000256" key="2">
    <source>
        <dbReference type="ARBA" id="ARBA00022741"/>
    </source>
</evidence>
<dbReference type="InterPro" id="IPR003593">
    <property type="entry name" value="AAA+_ATPase"/>
</dbReference>
<dbReference type="NCBIfam" id="TIGR01447">
    <property type="entry name" value="recD"/>
    <property type="match status" value="1"/>
</dbReference>
<dbReference type="GO" id="GO:0006310">
    <property type="term" value="P:DNA recombination"/>
    <property type="evidence" value="ECO:0007669"/>
    <property type="project" value="InterPro"/>
</dbReference>
<dbReference type="InterPro" id="IPR027785">
    <property type="entry name" value="UvrD-like_helicase_C"/>
</dbReference>
<dbReference type="InterPro" id="IPR006344">
    <property type="entry name" value="RecD"/>
</dbReference>
<gene>
    <name evidence="12" type="ORF">EDC27_0964</name>
</gene>
<dbReference type="Proteomes" id="UP000276223">
    <property type="component" value="Unassembled WGS sequence"/>
</dbReference>
<feature type="domain" description="AAA+ ATPase" evidence="11">
    <location>
        <begin position="203"/>
        <end position="442"/>
    </location>
</feature>
<dbReference type="Pfam" id="PF13245">
    <property type="entry name" value="AAA_19"/>
    <property type="match status" value="1"/>
</dbReference>
<dbReference type="SUPFAM" id="SSF52540">
    <property type="entry name" value="P-loop containing nucleoside triphosphate hydrolases"/>
    <property type="match status" value="2"/>
</dbReference>
<dbReference type="InterPro" id="IPR027417">
    <property type="entry name" value="P-loop_NTPase"/>
</dbReference>
<evidence type="ECO:0000313" key="13">
    <source>
        <dbReference type="Proteomes" id="UP000276223"/>
    </source>
</evidence>
<keyword evidence="3" id="KW-0227">DNA damage</keyword>
<dbReference type="GO" id="GO:0009338">
    <property type="term" value="C:exodeoxyribonuclease V complex"/>
    <property type="evidence" value="ECO:0007669"/>
    <property type="project" value="InterPro"/>
</dbReference>
<keyword evidence="1" id="KW-0540">Nuclease</keyword>
<dbReference type="CDD" id="cd17933">
    <property type="entry name" value="DEXSc_RecD-like"/>
    <property type="match status" value="1"/>
</dbReference>